<dbReference type="PANTHER" id="PTHR11527">
    <property type="entry name" value="HEAT-SHOCK PROTEIN 20 FAMILY MEMBER"/>
    <property type="match status" value="1"/>
</dbReference>
<dbReference type="KEGG" id="snan:I6N98_00575"/>
<dbReference type="InterPro" id="IPR008978">
    <property type="entry name" value="HSP20-like_chaperone"/>
</dbReference>
<reference evidence="4 5" key="1">
    <citation type="submission" date="2020-12" db="EMBL/GenBank/DDBJ databases">
        <authorList>
            <person name="Shan Y."/>
        </authorList>
    </citation>
    <scope>NUCLEOTIDE SEQUENCE [LARGE SCALE GENOMIC DNA]</scope>
    <source>
        <strain evidence="5">csc3.9</strain>
    </source>
</reference>
<dbReference type="InterPro" id="IPR031107">
    <property type="entry name" value="Small_HSP"/>
</dbReference>
<sequence length="138" mass="15298">MNSYLPFALFNDLQRDVNRLFDNRVEPYSSSGRWSPAVDIVESDAGYLLTMDVPGVSRESIDITIDSGVLTVSGERKVDHGEEAKVAINERWQGQFVRRFNLPDTVDEEQVAAKVENGVLALHIPKAAAAAPRKITVQ</sequence>
<evidence type="ECO:0000259" key="3">
    <source>
        <dbReference type="PROSITE" id="PS01031"/>
    </source>
</evidence>
<dbReference type="SUPFAM" id="SSF49764">
    <property type="entry name" value="HSP20-like chaperones"/>
    <property type="match status" value="1"/>
</dbReference>
<evidence type="ECO:0000256" key="1">
    <source>
        <dbReference type="PROSITE-ProRule" id="PRU00285"/>
    </source>
</evidence>
<dbReference type="CDD" id="cd06464">
    <property type="entry name" value="ACD_sHsps-like"/>
    <property type="match status" value="1"/>
</dbReference>
<gene>
    <name evidence="4" type="ORF">I6N98_00575</name>
</gene>
<dbReference type="PROSITE" id="PS01031">
    <property type="entry name" value="SHSP"/>
    <property type="match status" value="1"/>
</dbReference>
<dbReference type="EMBL" id="CP066167">
    <property type="protein sequence ID" value="QQD18407.1"/>
    <property type="molecule type" value="Genomic_DNA"/>
</dbReference>
<organism evidence="4 5">
    <name type="scientific">Spongiibacter nanhainus</name>
    <dbReference type="NCBI Taxonomy" id="2794344"/>
    <lineage>
        <taxon>Bacteria</taxon>
        <taxon>Pseudomonadati</taxon>
        <taxon>Pseudomonadota</taxon>
        <taxon>Gammaproteobacteria</taxon>
        <taxon>Cellvibrionales</taxon>
        <taxon>Spongiibacteraceae</taxon>
        <taxon>Spongiibacter</taxon>
    </lineage>
</organism>
<dbReference type="Proteomes" id="UP000596063">
    <property type="component" value="Chromosome"/>
</dbReference>
<dbReference type="Gene3D" id="2.60.40.790">
    <property type="match status" value="1"/>
</dbReference>
<keyword evidence="5" id="KW-1185">Reference proteome</keyword>
<dbReference type="InterPro" id="IPR002068">
    <property type="entry name" value="A-crystallin/Hsp20_dom"/>
</dbReference>
<dbReference type="AlphaFoldDB" id="A0A7T4R183"/>
<protein>
    <submittedName>
        <fullName evidence="4">Hsp20/alpha crystallin family protein</fullName>
    </submittedName>
</protein>
<name>A0A7T4R183_9GAMM</name>
<evidence type="ECO:0000313" key="5">
    <source>
        <dbReference type="Proteomes" id="UP000596063"/>
    </source>
</evidence>
<evidence type="ECO:0000256" key="2">
    <source>
        <dbReference type="RuleBase" id="RU003616"/>
    </source>
</evidence>
<proteinExistence type="inferred from homology"/>
<comment type="similarity">
    <text evidence="1 2">Belongs to the small heat shock protein (HSP20) family.</text>
</comment>
<accession>A0A7T4R183</accession>
<evidence type="ECO:0000313" key="4">
    <source>
        <dbReference type="EMBL" id="QQD18407.1"/>
    </source>
</evidence>
<dbReference type="RefSeq" id="WP_198569901.1">
    <property type="nucleotide sequence ID" value="NZ_CP066167.1"/>
</dbReference>
<feature type="domain" description="SHSP" evidence="3">
    <location>
        <begin position="29"/>
        <end position="138"/>
    </location>
</feature>
<dbReference type="Pfam" id="PF00011">
    <property type="entry name" value="HSP20"/>
    <property type="match status" value="1"/>
</dbReference>